<comment type="caution">
    <text evidence="1">The sequence shown here is derived from an EMBL/GenBank/DDBJ whole genome shotgun (WGS) entry which is preliminary data.</text>
</comment>
<evidence type="ECO:0000313" key="1">
    <source>
        <dbReference type="EMBL" id="MFD1983024.1"/>
    </source>
</evidence>
<name>A0ABW4UBK5_9HYPH</name>
<accession>A0ABW4UBK5</accession>
<dbReference type="Proteomes" id="UP001597405">
    <property type="component" value="Unassembled WGS sequence"/>
</dbReference>
<reference evidence="2" key="1">
    <citation type="journal article" date="2019" name="Int. J. Syst. Evol. Microbiol.">
        <title>The Global Catalogue of Microorganisms (GCM) 10K type strain sequencing project: providing services to taxonomists for standard genome sequencing and annotation.</title>
        <authorList>
            <consortium name="The Broad Institute Genomics Platform"/>
            <consortium name="The Broad Institute Genome Sequencing Center for Infectious Disease"/>
            <person name="Wu L."/>
            <person name="Ma J."/>
        </authorList>
    </citation>
    <scope>NUCLEOTIDE SEQUENCE [LARGE SCALE GENOMIC DNA]</scope>
    <source>
        <strain evidence="2">CGMCC 1.16225</strain>
    </source>
</reference>
<sequence>MSSNVDWLQTEDGEISYDEFYSLVPIKGAKLFRDKAGVILNAFSTALVTVGIDGVKVINGSYESGDLALDDNYIKDVVGREMFVKLPSEIFIPQA</sequence>
<proteinExistence type="predicted"/>
<protein>
    <submittedName>
        <fullName evidence="1">Uncharacterized protein</fullName>
    </submittedName>
</protein>
<dbReference type="EMBL" id="JBHUGZ010000007">
    <property type="protein sequence ID" value="MFD1983024.1"/>
    <property type="molecule type" value="Genomic_DNA"/>
</dbReference>
<evidence type="ECO:0000313" key="2">
    <source>
        <dbReference type="Proteomes" id="UP001597405"/>
    </source>
</evidence>
<organism evidence="1 2">
    <name type="scientific">Mesorhizobium newzealandense</name>
    <dbReference type="NCBI Taxonomy" id="1300302"/>
    <lineage>
        <taxon>Bacteria</taxon>
        <taxon>Pseudomonadati</taxon>
        <taxon>Pseudomonadota</taxon>
        <taxon>Alphaproteobacteria</taxon>
        <taxon>Hyphomicrobiales</taxon>
        <taxon>Phyllobacteriaceae</taxon>
        <taxon>Mesorhizobium</taxon>
    </lineage>
</organism>
<gene>
    <name evidence="1" type="ORF">ACFSOZ_10105</name>
</gene>
<keyword evidence="2" id="KW-1185">Reference proteome</keyword>
<dbReference type="RefSeq" id="WP_379096767.1">
    <property type="nucleotide sequence ID" value="NZ_JBHUGZ010000007.1"/>
</dbReference>